<dbReference type="GO" id="GO:0045211">
    <property type="term" value="C:postsynaptic membrane"/>
    <property type="evidence" value="ECO:0007669"/>
    <property type="project" value="TreeGrafter"/>
</dbReference>
<evidence type="ECO:0000313" key="16">
    <source>
        <dbReference type="Proteomes" id="UP000887566"/>
    </source>
</evidence>
<keyword evidence="2" id="KW-0813">Transport</keyword>
<name>A0A914X8E2_9BILA</name>
<dbReference type="GO" id="GO:0005251">
    <property type="term" value="F:delayed rectifier potassium channel activity"/>
    <property type="evidence" value="ECO:0007669"/>
    <property type="project" value="TreeGrafter"/>
</dbReference>
<keyword evidence="7" id="KW-0630">Potassium</keyword>
<feature type="compositionally biased region" description="Low complexity" evidence="13">
    <location>
        <begin position="492"/>
        <end position="511"/>
    </location>
</feature>
<feature type="region of interest" description="Disordered" evidence="13">
    <location>
        <begin position="475"/>
        <end position="529"/>
    </location>
</feature>
<dbReference type="InterPro" id="IPR000210">
    <property type="entry name" value="BTB/POZ_dom"/>
</dbReference>
<dbReference type="InterPro" id="IPR027359">
    <property type="entry name" value="Volt_channel_dom_sf"/>
</dbReference>
<keyword evidence="5" id="KW-0631">Potassium channel</keyword>
<evidence type="ECO:0000256" key="1">
    <source>
        <dbReference type="ARBA" id="ARBA00004141"/>
    </source>
</evidence>
<feature type="transmembrane region" description="Helical" evidence="14">
    <location>
        <begin position="238"/>
        <end position="257"/>
    </location>
</feature>
<evidence type="ECO:0000256" key="9">
    <source>
        <dbReference type="ARBA" id="ARBA00023065"/>
    </source>
</evidence>
<dbReference type="GO" id="GO:0042734">
    <property type="term" value="C:presynaptic membrane"/>
    <property type="evidence" value="ECO:0007669"/>
    <property type="project" value="TreeGrafter"/>
</dbReference>
<dbReference type="SMART" id="SM00225">
    <property type="entry name" value="BTB"/>
    <property type="match status" value="1"/>
</dbReference>
<dbReference type="GO" id="GO:0032809">
    <property type="term" value="C:neuronal cell body membrane"/>
    <property type="evidence" value="ECO:0007669"/>
    <property type="project" value="TreeGrafter"/>
</dbReference>
<dbReference type="PRINTS" id="PR01491">
    <property type="entry name" value="KVCHANNEL"/>
</dbReference>
<comment type="subcellular location">
    <subcellularLocation>
        <location evidence="1">Membrane</location>
        <topology evidence="1">Multi-pass membrane protein</topology>
    </subcellularLocation>
</comment>
<dbReference type="AlphaFoldDB" id="A0A914X8E2"/>
<keyword evidence="10 14" id="KW-0472">Membrane</keyword>
<dbReference type="Proteomes" id="UP000887566">
    <property type="component" value="Unplaced"/>
</dbReference>
<evidence type="ECO:0000259" key="15">
    <source>
        <dbReference type="SMART" id="SM00225"/>
    </source>
</evidence>
<evidence type="ECO:0000256" key="8">
    <source>
        <dbReference type="ARBA" id="ARBA00022989"/>
    </source>
</evidence>
<evidence type="ECO:0000256" key="6">
    <source>
        <dbReference type="ARBA" id="ARBA00022882"/>
    </source>
</evidence>
<evidence type="ECO:0000256" key="10">
    <source>
        <dbReference type="ARBA" id="ARBA00023136"/>
    </source>
</evidence>
<dbReference type="Gene3D" id="1.10.287.70">
    <property type="match status" value="1"/>
</dbReference>
<dbReference type="InterPro" id="IPR003974">
    <property type="entry name" value="K_chnl_volt-dep_Kv3"/>
</dbReference>
<evidence type="ECO:0000256" key="14">
    <source>
        <dbReference type="SAM" id="Phobius"/>
    </source>
</evidence>
<feature type="transmembrane region" description="Helical" evidence="14">
    <location>
        <begin position="395"/>
        <end position="416"/>
    </location>
</feature>
<dbReference type="GO" id="GO:0051260">
    <property type="term" value="P:protein homooligomerization"/>
    <property type="evidence" value="ECO:0007669"/>
    <property type="project" value="InterPro"/>
</dbReference>
<dbReference type="PRINTS" id="PR00169">
    <property type="entry name" value="KCHANNEL"/>
</dbReference>
<reference evidence="17" key="1">
    <citation type="submission" date="2022-11" db="UniProtKB">
        <authorList>
            <consortium name="WormBaseParasite"/>
        </authorList>
    </citation>
    <scope>IDENTIFICATION</scope>
</reference>
<organism evidence="16 17">
    <name type="scientific">Plectus sambesii</name>
    <dbReference type="NCBI Taxonomy" id="2011161"/>
    <lineage>
        <taxon>Eukaryota</taxon>
        <taxon>Metazoa</taxon>
        <taxon>Ecdysozoa</taxon>
        <taxon>Nematoda</taxon>
        <taxon>Chromadorea</taxon>
        <taxon>Plectida</taxon>
        <taxon>Plectina</taxon>
        <taxon>Plectoidea</taxon>
        <taxon>Plectidae</taxon>
        <taxon>Plectus</taxon>
    </lineage>
</organism>
<feature type="transmembrane region" description="Helical" evidence="14">
    <location>
        <begin position="170"/>
        <end position="191"/>
    </location>
</feature>
<feature type="transmembrane region" description="Helical" evidence="14">
    <location>
        <begin position="332"/>
        <end position="351"/>
    </location>
</feature>
<accession>A0A914X8E2</accession>
<evidence type="ECO:0000313" key="17">
    <source>
        <dbReference type="WBParaSite" id="PSAMB.scaffold6827size10533.g29187.t1"/>
    </source>
</evidence>
<feature type="domain" description="BTB" evidence="15">
    <location>
        <begin position="6"/>
        <end position="106"/>
    </location>
</feature>
<dbReference type="Pfam" id="PF02214">
    <property type="entry name" value="BTB_2"/>
    <property type="match status" value="1"/>
</dbReference>
<dbReference type="GO" id="GO:0032590">
    <property type="term" value="C:dendrite membrane"/>
    <property type="evidence" value="ECO:0007669"/>
    <property type="project" value="TreeGrafter"/>
</dbReference>
<dbReference type="FunFam" id="3.30.710.10:FF:000020">
    <property type="entry name" value="Potassium voltage-gated channel protein Shaw"/>
    <property type="match status" value="1"/>
</dbReference>
<evidence type="ECO:0000256" key="3">
    <source>
        <dbReference type="ARBA" id="ARBA00022538"/>
    </source>
</evidence>
<dbReference type="PRINTS" id="PR01498">
    <property type="entry name" value="SHAWCHANNEL"/>
</dbReference>
<dbReference type="InterPro" id="IPR005821">
    <property type="entry name" value="Ion_trans_dom"/>
</dbReference>
<dbReference type="Pfam" id="PF00520">
    <property type="entry name" value="Ion_trans"/>
    <property type="match status" value="1"/>
</dbReference>
<dbReference type="Gene3D" id="1.20.120.350">
    <property type="entry name" value="Voltage-gated potassium channels. Chain C"/>
    <property type="match status" value="1"/>
</dbReference>
<evidence type="ECO:0000256" key="12">
    <source>
        <dbReference type="ARBA" id="ARBA00061303"/>
    </source>
</evidence>
<proteinExistence type="inferred from homology"/>
<evidence type="ECO:0000256" key="4">
    <source>
        <dbReference type="ARBA" id="ARBA00022692"/>
    </source>
</evidence>
<evidence type="ECO:0000256" key="11">
    <source>
        <dbReference type="ARBA" id="ARBA00023303"/>
    </source>
</evidence>
<dbReference type="InterPro" id="IPR003131">
    <property type="entry name" value="T1-type_BTB"/>
</dbReference>
<feature type="transmembrane region" description="Helical" evidence="14">
    <location>
        <begin position="264"/>
        <end position="287"/>
    </location>
</feature>
<dbReference type="FunFam" id="1.20.120.350:FF:000074">
    <property type="entry name" value="SHaW family of potassium channels"/>
    <property type="match status" value="1"/>
</dbReference>
<dbReference type="Gene3D" id="3.30.710.10">
    <property type="entry name" value="Potassium Channel Kv1.1, Chain A"/>
    <property type="match status" value="1"/>
</dbReference>
<evidence type="ECO:0000256" key="13">
    <source>
        <dbReference type="SAM" id="MobiDB-lite"/>
    </source>
</evidence>
<keyword evidence="4 14" id="KW-0812">Transmembrane</keyword>
<keyword evidence="9" id="KW-0406">Ion transport</keyword>
<dbReference type="PANTHER" id="PTHR11537:SF234">
    <property type="entry name" value="BTB DOMAIN-CONTAINING PROTEIN"/>
    <property type="match status" value="1"/>
</dbReference>
<dbReference type="PANTHER" id="PTHR11537">
    <property type="entry name" value="VOLTAGE-GATED POTASSIUM CHANNEL"/>
    <property type="match status" value="1"/>
</dbReference>
<keyword evidence="11" id="KW-0407">Ion channel</keyword>
<evidence type="ECO:0000256" key="5">
    <source>
        <dbReference type="ARBA" id="ARBA00022826"/>
    </source>
</evidence>
<comment type="similarity">
    <text evidence="12">Belongs to the potassium channel family. C (Shaw) (TC 1.A.1.2) subfamily. Shaw sub-subfamily.</text>
</comment>
<feature type="transmembrane region" description="Helical" evidence="14">
    <location>
        <begin position="293"/>
        <end position="311"/>
    </location>
</feature>
<sequence length="549" mass="62041">MANAEYRVTLNVGGIRHVTYKHVLKKIPATRLSKLSPVSTNYDLAANEYFFDRHPGCFVHILNYYRTGKLHYPTDVCGPLFEEELKFWGIDGNEVEPCCWKTYTIHRETEDVLSTLDKLDAVEEINTECNYQRFGWEEDFRYNRLTFWQRIKPQMWAIMDHPNSSPTARIVAGISVFFLVTATVAFCLETVPTLALENVQNMAVFDDDGGNSTLVELTQRVDASLYEQLLLHSRRAVLAWQIVCNIWFVLEIIFRFVSCPSKPAFLVSPLTLIDVIATMTFFANLIISSLGGNIRALHILGMIRVMRLFKLTQHTNGLKVLWQTFKASAKEFVLLVFFLLLGVIFFATMIYYAEQSDDNTSNHFQSIPQSMWWAIVTMTTVGYGDMYPQTVSGRLVGSMCAVAGVLTIALPVPVIVNNFATFYTHTQARAKMPKNKRTMVHIAKNNVADSPMKAVLALNGIQWSSEKSINELIQKTSKKNNRVSRDRERKSSLSSILSGPGSNASVPVTHSSPPPSRDERVSSERQMLMPIVTVTDTDELAKISTSKNM</sequence>
<dbReference type="GO" id="GO:0001508">
    <property type="term" value="P:action potential"/>
    <property type="evidence" value="ECO:0007669"/>
    <property type="project" value="TreeGrafter"/>
</dbReference>
<keyword evidence="8 14" id="KW-1133">Transmembrane helix</keyword>
<dbReference type="InterPro" id="IPR028325">
    <property type="entry name" value="VG_K_chnl"/>
</dbReference>
<keyword evidence="3" id="KW-0633">Potassium transport</keyword>
<dbReference type="WBParaSite" id="PSAMB.scaffold6827size10533.g29187.t1">
    <property type="protein sequence ID" value="PSAMB.scaffold6827size10533.g29187.t1"/>
    <property type="gene ID" value="PSAMB.scaffold6827size10533.g29187"/>
</dbReference>
<evidence type="ECO:0000256" key="2">
    <source>
        <dbReference type="ARBA" id="ARBA00022448"/>
    </source>
</evidence>
<dbReference type="GO" id="GO:0008076">
    <property type="term" value="C:voltage-gated potassium channel complex"/>
    <property type="evidence" value="ECO:0007669"/>
    <property type="project" value="InterPro"/>
</dbReference>
<dbReference type="SUPFAM" id="SSF81324">
    <property type="entry name" value="Voltage-gated potassium channels"/>
    <property type="match status" value="1"/>
</dbReference>
<keyword evidence="16" id="KW-1185">Reference proteome</keyword>
<evidence type="ECO:0000256" key="7">
    <source>
        <dbReference type="ARBA" id="ARBA00022958"/>
    </source>
</evidence>
<keyword evidence="6" id="KW-0851">Voltage-gated channel</keyword>
<dbReference type="FunFam" id="1.10.287.70:FF:000002">
    <property type="entry name" value="Potassium voltage-gated channel subfamily a member"/>
    <property type="match status" value="1"/>
</dbReference>
<dbReference type="InterPro" id="IPR003968">
    <property type="entry name" value="K_chnl_volt-dep_Kv"/>
</dbReference>
<protein>
    <submittedName>
        <fullName evidence="17">BTB domain-containing protein</fullName>
    </submittedName>
</protein>
<dbReference type="InterPro" id="IPR011333">
    <property type="entry name" value="SKP1/BTB/POZ_sf"/>
</dbReference>
<dbReference type="SUPFAM" id="SSF54695">
    <property type="entry name" value="POZ domain"/>
    <property type="match status" value="1"/>
</dbReference>
<dbReference type="GO" id="GO:0043679">
    <property type="term" value="C:axon terminus"/>
    <property type="evidence" value="ECO:0007669"/>
    <property type="project" value="TreeGrafter"/>
</dbReference>